<dbReference type="InParanoid" id="M0D9P7"/>
<evidence type="ECO:0000313" key="3">
    <source>
        <dbReference type="Proteomes" id="UP000011513"/>
    </source>
</evidence>
<dbReference type="RefSeq" id="WP_008386523.1">
    <property type="nucleotide sequence ID" value="NZ_AOIV01000024.1"/>
</dbReference>
<evidence type="ECO:0000259" key="1">
    <source>
        <dbReference type="Pfam" id="PF00582"/>
    </source>
</evidence>
<protein>
    <submittedName>
        <fullName evidence="2">UspA domain-containing protein</fullName>
    </submittedName>
</protein>
<dbReference type="CDD" id="cd00293">
    <property type="entry name" value="USP-like"/>
    <property type="match status" value="1"/>
</dbReference>
<dbReference type="Gene3D" id="3.40.50.12370">
    <property type="match status" value="1"/>
</dbReference>
<name>M0D9P7_HALPD</name>
<gene>
    <name evidence="2" type="ORF">C474_10496</name>
</gene>
<accession>M0D9P7</accession>
<dbReference type="Pfam" id="PF00582">
    <property type="entry name" value="Usp"/>
    <property type="match status" value="1"/>
</dbReference>
<dbReference type="SUPFAM" id="SSF52402">
    <property type="entry name" value="Adenine nucleotide alpha hydrolases-like"/>
    <property type="match status" value="1"/>
</dbReference>
<evidence type="ECO:0000313" key="2">
    <source>
        <dbReference type="EMBL" id="ELZ30884.1"/>
    </source>
</evidence>
<dbReference type="InterPro" id="IPR006016">
    <property type="entry name" value="UspA"/>
</dbReference>
<keyword evidence="3" id="KW-1185">Reference proteome</keyword>
<dbReference type="eggNOG" id="arCOG00451">
    <property type="taxonomic scope" value="Archaea"/>
</dbReference>
<reference evidence="2 3" key="1">
    <citation type="journal article" date="2014" name="PLoS Genet.">
        <title>Phylogenetically driven sequencing of extremely halophilic archaea reveals strategies for static and dynamic osmo-response.</title>
        <authorList>
            <person name="Becker E.A."/>
            <person name="Seitzer P.M."/>
            <person name="Tritt A."/>
            <person name="Larsen D."/>
            <person name="Krusor M."/>
            <person name="Yao A.I."/>
            <person name="Wu D."/>
            <person name="Madern D."/>
            <person name="Eisen J.A."/>
            <person name="Darling A.E."/>
            <person name="Facciotti M.T."/>
        </authorList>
    </citation>
    <scope>NUCLEOTIDE SEQUENCE [LARGE SCALE GENOMIC DNA]</scope>
    <source>
        <strain evidence="2 3">JCM 14848</strain>
    </source>
</reference>
<feature type="domain" description="UspA" evidence="1">
    <location>
        <begin position="145"/>
        <end position="224"/>
    </location>
</feature>
<dbReference type="Proteomes" id="UP000011513">
    <property type="component" value="Unassembled WGS sequence"/>
</dbReference>
<dbReference type="AlphaFoldDB" id="M0D9P7"/>
<proteinExistence type="predicted"/>
<comment type="caution">
    <text evidence="2">The sequence shown here is derived from an EMBL/GenBank/DDBJ whole genome shotgun (WGS) entry which is preliminary data.</text>
</comment>
<dbReference type="OrthoDB" id="282441at2157"/>
<dbReference type="EMBL" id="AOIV01000024">
    <property type="protein sequence ID" value="ELZ30884.1"/>
    <property type="molecule type" value="Genomic_DNA"/>
</dbReference>
<sequence length="231" mass="24590">MTHVLVPVAILEGGTVSPGLMNLLGTVDVTVLGYHVLPEQTPPDQARLQYEDHATDALEDLTDEFRTAGGAADSRLVFTHDREQTVERVADEIGANALAISGPTGDVERVLVSLSGDVAVERILSFVAELVGDRDIGVTLFLVTEEEATTQRLESAAERLRRDGISVQTTVVASDSPFEALIDEVPGHDAVIMGEKAPSFRSLVFGEESDRVASASVGPVLVVRSAETLDT</sequence>
<dbReference type="PATRIC" id="fig|1227487.5.peg.2119"/>
<organism evidence="2 3">
    <name type="scientific">Halogeometricum pallidum JCM 14848</name>
    <dbReference type="NCBI Taxonomy" id="1227487"/>
    <lineage>
        <taxon>Archaea</taxon>
        <taxon>Methanobacteriati</taxon>
        <taxon>Methanobacteriota</taxon>
        <taxon>Stenosarchaea group</taxon>
        <taxon>Halobacteria</taxon>
        <taxon>Halobacteriales</taxon>
        <taxon>Haloferacaceae</taxon>
        <taxon>Halogeometricum</taxon>
    </lineage>
</organism>